<keyword evidence="5 9" id="KW-0547">Nucleotide-binding</keyword>
<dbReference type="Pfam" id="PF00625">
    <property type="entry name" value="Guanylate_kin"/>
    <property type="match status" value="1"/>
</dbReference>
<keyword evidence="7 9" id="KW-0067">ATP-binding</keyword>
<evidence type="ECO:0000256" key="8">
    <source>
        <dbReference type="ARBA" id="ARBA00030128"/>
    </source>
</evidence>
<keyword evidence="9" id="KW-0963">Cytoplasm</keyword>
<dbReference type="Proteomes" id="UP000525298">
    <property type="component" value="Unassembled WGS sequence"/>
</dbReference>
<name>A0A7W0HKW1_9BACT</name>
<proteinExistence type="inferred from homology"/>
<dbReference type="EC" id="2.7.4.8" evidence="2 9"/>
<evidence type="ECO:0000256" key="6">
    <source>
        <dbReference type="ARBA" id="ARBA00022777"/>
    </source>
</evidence>
<dbReference type="InterPro" id="IPR008144">
    <property type="entry name" value="Guanylate_kin-like_dom"/>
</dbReference>
<dbReference type="CDD" id="cd00071">
    <property type="entry name" value="GMPK"/>
    <property type="match status" value="1"/>
</dbReference>
<evidence type="ECO:0000313" key="11">
    <source>
        <dbReference type="EMBL" id="MBA2881615.1"/>
    </source>
</evidence>
<evidence type="ECO:0000256" key="9">
    <source>
        <dbReference type="HAMAP-Rule" id="MF_00328"/>
    </source>
</evidence>
<keyword evidence="12" id="KW-1185">Reference proteome</keyword>
<evidence type="ECO:0000256" key="2">
    <source>
        <dbReference type="ARBA" id="ARBA00012961"/>
    </source>
</evidence>
<protein>
    <recommendedName>
        <fullName evidence="3 9">Guanylate kinase</fullName>
        <ecNumber evidence="2 9">2.7.4.8</ecNumber>
    </recommendedName>
    <alternativeName>
        <fullName evidence="8 9">GMP kinase</fullName>
    </alternativeName>
</protein>
<feature type="domain" description="Guanylate kinase-like" evidence="10">
    <location>
        <begin position="15"/>
        <end position="193"/>
    </location>
</feature>
<dbReference type="FunFam" id="3.30.63.10:FF:000002">
    <property type="entry name" value="Guanylate kinase 1"/>
    <property type="match status" value="1"/>
</dbReference>
<dbReference type="NCBIfam" id="TIGR03263">
    <property type="entry name" value="guanyl_kin"/>
    <property type="match status" value="1"/>
</dbReference>
<evidence type="ECO:0000256" key="5">
    <source>
        <dbReference type="ARBA" id="ARBA00022741"/>
    </source>
</evidence>
<dbReference type="RefSeq" id="WP_181551258.1">
    <property type="nucleotide sequence ID" value="NZ_JACDUS010000004.1"/>
</dbReference>
<keyword evidence="4 9" id="KW-0808">Transferase</keyword>
<dbReference type="GO" id="GO:0005829">
    <property type="term" value="C:cytosol"/>
    <property type="evidence" value="ECO:0007669"/>
    <property type="project" value="TreeGrafter"/>
</dbReference>
<evidence type="ECO:0000256" key="3">
    <source>
        <dbReference type="ARBA" id="ARBA00016296"/>
    </source>
</evidence>
<evidence type="ECO:0000256" key="1">
    <source>
        <dbReference type="ARBA" id="ARBA00005790"/>
    </source>
</evidence>
<keyword evidence="6 9" id="KW-0418">Kinase</keyword>
<feature type="binding site" evidence="9">
    <location>
        <begin position="22"/>
        <end position="29"/>
    </location>
    <ligand>
        <name>ATP</name>
        <dbReference type="ChEBI" id="CHEBI:30616"/>
    </ligand>
</feature>
<dbReference type="Gene3D" id="3.30.63.10">
    <property type="entry name" value="Guanylate Kinase phosphate binding domain"/>
    <property type="match status" value="1"/>
</dbReference>
<reference evidence="11 12" key="1">
    <citation type="submission" date="2020-07" db="EMBL/GenBank/DDBJ databases">
        <title>Genomic Encyclopedia of Type Strains, Phase IV (KMG-IV): sequencing the most valuable type-strain genomes for metagenomic binning, comparative biology and taxonomic classification.</title>
        <authorList>
            <person name="Goeker M."/>
        </authorList>
    </citation>
    <scope>NUCLEOTIDE SEQUENCE [LARGE SCALE GENOMIC DNA]</scope>
    <source>
        <strain evidence="11 12">DSM 17721</strain>
    </source>
</reference>
<comment type="caution">
    <text evidence="11">The sequence shown here is derived from an EMBL/GenBank/DDBJ whole genome shotgun (WGS) entry which is preliminary data.</text>
</comment>
<comment type="function">
    <text evidence="9">Essential for recycling GMP and indirectly, cGMP.</text>
</comment>
<evidence type="ECO:0000259" key="10">
    <source>
        <dbReference type="PROSITE" id="PS50052"/>
    </source>
</evidence>
<dbReference type="SMART" id="SM00072">
    <property type="entry name" value="GuKc"/>
    <property type="match status" value="1"/>
</dbReference>
<organism evidence="11 12">
    <name type="scientific">Desulfosalsimonas propionicica</name>
    <dbReference type="NCBI Taxonomy" id="332175"/>
    <lineage>
        <taxon>Bacteria</taxon>
        <taxon>Pseudomonadati</taxon>
        <taxon>Thermodesulfobacteriota</taxon>
        <taxon>Desulfobacteria</taxon>
        <taxon>Desulfobacterales</taxon>
        <taxon>Desulfosalsimonadaceae</taxon>
        <taxon>Desulfosalsimonas</taxon>
    </lineage>
</organism>
<dbReference type="InterPro" id="IPR008145">
    <property type="entry name" value="GK/Ca_channel_bsu"/>
</dbReference>
<dbReference type="HAMAP" id="MF_00328">
    <property type="entry name" value="Guanylate_kinase"/>
    <property type="match status" value="1"/>
</dbReference>
<dbReference type="InterPro" id="IPR027417">
    <property type="entry name" value="P-loop_NTPase"/>
</dbReference>
<dbReference type="EMBL" id="JACDUS010000004">
    <property type="protein sequence ID" value="MBA2881615.1"/>
    <property type="molecule type" value="Genomic_DNA"/>
</dbReference>
<accession>A0A7W0HKW1</accession>
<comment type="catalytic activity">
    <reaction evidence="9">
        <text>GMP + ATP = GDP + ADP</text>
        <dbReference type="Rhea" id="RHEA:20780"/>
        <dbReference type="ChEBI" id="CHEBI:30616"/>
        <dbReference type="ChEBI" id="CHEBI:58115"/>
        <dbReference type="ChEBI" id="CHEBI:58189"/>
        <dbReference type="ChEBI" id="CHEBI:456216"/>
        <dbReference type="EC" id="2.7.4.8"/>
    </reaction>
</comment>
<sequence length="211" mass="24145">MTDMDKNTSGRHRTGRLFVLSAPSGTGKTTLCRRILPQLERIVFSVSYTTRPPRAGETDGKDYHFISAASFEQMIRENRWAEWARVHDNYYGTSADDLDRDLGAGYDVLLDIDVRGARQIVERFTGSVTIFIMPPSLDDLRKRLEKRGSDDEQTIEKRLRAAAEEMACRHEYHYIIVNDRIERAAQELLTVIENNRQPVGCHFNPDSGPEL</sequence>
<dbReference type="InterPro" id="IPR020590">
    <property type="entry name" value="Guanylate_kinase_CS"/>
</dbReference>
<dbReference type="AlphaFoldDB" id="A0A7W0HKW1"/>
<evidence type="ECO:0000313" key="12">
    <source>
        <dbReference type="Proteomes" id="UP000525298"/>
    </source>
</evidence>
<dbReference type="GO" id="GO:0005524">
    <property type="term" value="F:ATP binding"/>
    <property type="evidence" value="ECO:0007669"/>
    <property type="project" value="UniProtKB-UniRule"/>
</dbReference>
<dbReference type="InterPro" id="IPR017665">
    <property type="entry name" value="Guanylate_kinase"/>
</dbReference>
<dbReference type="SUPFAM" id="SSF52540">
    <property type="entry name" value="P-loop containing nucleoside triphosphate hydrolases"/>
    <property type="match status" value="1"/>
</dbReference>
<comment type="similarity">
    <text evidence="1 9">Belongs to the guanylate kinase family.</text>
</comment>
<evidence type="ECO:0000256" key="7">
    <source>
        <dbReference type="ARBA" id="ARBA00022840"/>
    </source>
</evidence>
<evidence type="ECO:0000256" key="4">
    <source>
        <dbReference type="ARBA" id="ARBA00022679"/>
    </source>
</evidence>
<dbReference type="GO" id="GO:0004385">
    <property type="term" value="F:GMP kinase activity"/>
    <property type="evidence" value="ECO:0007669"/>
    <property type="project" value="UniProtKB-UniRule"/>
</dbReference>
<dbReference type="Gene3D" id="3.40.50.300">
    <property type="entry name" value="P-loop containing nucleotide triphosphate hydrolases"/>
    <property type="match status" value="2"/>
</dbReference>
<gene>
    <name evidence="9" type="primary">gmk</name>
    <name evidence="11" type="ORF">HNR65_001942</name>
</gene>
<dbReference type="PROSITE" id="PS00856">
    <property type="entry name" value="GUANYLATE_KINASE_1"/>
    <property type="match status" value="1"/>
</dbReference>
<dbReference type="PROSITE" id="PS50052">
    <property type="entry name" value="GUANYLATE_KINASE_2"/>
    <property type="match status" value="1"/>
</dbReference>
<comment type="subcellular location">
    <subcellularLocation>
        <location evidence="9">Cytoplasm</location>
    </subcellularLocation>
</comment>
<dbReference type="PANTHER" id="PTHR23117">
    <property type="entry name" value="GUANYLATE KINASE-RELATED"/>
    <property type="match status" value="1"/>
</dbReference>
<dbReference type="PANTHER" id="PTHR23117:SF13">
    <property type="entry name" value="GUANYLATE KINASE"/>
    <property type="match status" value="1"/>
</dbReference>